<feature type="domain" description="Response regulatory" evidence="2">
    <location>
        <begin position="2"/>
        <end position="121"/>
    </location>
</feature>
<name>A0ABX3A090_9GAMM</name>
<keyword evidence="4" id="KW-1185">Reference proteome</keyword>
<dbReference type="PANTHER" id="PTHR45526">
    <property type="entry name" value="TRANSCRIPTIONAL REGULATORY PROTEIN DPIA"/>
    <property type="match status" value="1"/>
</dbReference>
<proteinExistence type="predicted"/>
<dbReference type="SMART" id="SM00448">
    <property type="entry name" value="REC"/>
    <property type="match status" value="1"/>
</dbReference>
<sequence length="123" mass="13922">MKVLLAEDSTAMADLECEVLRRLTHTPLSLIRARDGQEVMELIKSGEQQVDLIILDWHMPNCTGLDVLRFIRERDSVTPILMVTSESKTASIVRAVNEGVTEYIVKPFTVKDLSDKVSKYMID</sequence>
<gene>
    <name evidence="3" type="ORF">BGC07_04245</name>
</gene>
<dbReference type="InterPro" id="IPR051271">
    <property type="entry name" value="2C-system_Tx_regulators"/>
</dbReference>
<dbReference type="InterPro" id="IPR001789">
    <property type="entry name" value="Sig_transdc_resp-reg_receiver"/>
</dbReference>
<dbReference type="InterPro" id="IPR011006">
    <property type="entry name" value="CheY-like_superfamily"/>
</dbReference>
<dbReference type="Gene3D" id="3.40.50.2300">
    <property type="match status" value="1"/>
</dbReference>
<keyword evidence="1" id="KW-0597">Phosphoprotein</keyword>
<evidence type="ECO:0000256" key="1">
    <source>
        <dbReference type="PROSITE-ProRule" id="PRU00169"/>
    </source>
</evidence>
<dbReference type="RefSeq" id="WP_069312083.1">
    <property type="nucleotide sequence ID" value="NZ_MDTU01000001.1"/>
</dbReference>
<evidence type="ECO:0000259" key="2">
    <source>
        <dbReference type="PROSITE" id="PS50110"/>
    </source>
</evidence>
<dbReference type="Pfam" id="PF00072">
    <property type="entry name" value="Response_reg"/>
    <property type="match status" value="1"/>
</dbReference>
<evidence type="ECO:0000313" key="4">
    <source>
        <dbReference type="Proteomes" id="UP000094329"/>
    </source>
</evidence>
<organism evidence="3 4">
    <name type="scientific">Piscirickettsia litoralis</name>
    <dbReference type="NCBI Taxonomy" id="1891921"/>
    <lineage>
        <taxon>Bacteria</taxon>
        <taxon>Pseudomonadati</taxon>
        <taxon>Pseudomonadota</taxon>
        <taxon>Gammaproteobacteria</taxon>
        <taxon>Thiotrichales</taxon>
        <taxon>Piscirickettsiaceae</taxon>
        <taxon>Piscirickettsia</taxon>
    </lineage>
</organism>
<comment type="caution">
    <text evidence="3">The sequence shown here is derived from an EMBL/GenBank/DDBJ whole genome shotgun (WGS) entry which is preliminary data.</text>
</comment>
<accession>A0ABX3A090</accession>
<feature type="modified residue" description="4-aspartylphosphate" evidence="1">
    <location>
        <position position="56"/>
    </location>
</feature>
<reference evidence="3 4" key="1">
    <citation type="submission" date="2016-08" db="EMBL/GenBank/DDBJ databases">
        <title>Draft genome sequence of Candidatus Piscirickettsia litoralis, from seawater.</title>
        <authorList>
            <person name="Wan X."/>
            <person name="Lee A.J."/>
            <person name="Hou S."/>
            <person name="Donachie S.P."/>
        </authorList>
    </citation>
    <scope>NUCLEOTIDE SEQUENCE [LARGE SCALE GENOMIC DNA]</scope>
    <source>
        <strain evidence="3 4">Y2</strain>
    </source>
</reference>
<dbReference type="SUPFAM" id="SSF52172">
    <property type="entry name" value="CheY-like"/>
    <property type="match status" value="1"/>
</dbReference>
<evidence type="ECO:0000313" key="3">
    <source>
        <dbReference type="EMBL" id="ODN42286.1"/>
    </source>
</evidence>
<dbReference type="PROSITE" id="PS50110">
    <property type="entry name" value="RESPONSE_REGULATORY"/>
    <property type="match status" value="1"/>
</dbReference>
<dbReference type="PANTHER" id="PTHR45526:SF1">
    <property type="entry name" value="TRANSCRIPTIONAL REGULATORY PROTEIN DCUR-RELATED"/>
    <property type="match status" value="1"/>
</dbReference>
<dbReference type="Proteomes" id="UP000094329">
    <property type="component" value="Unassembled WGS sequence"/>
</dbReference>
<protein>
    <recommendedName>
        <fullName evidence="2">Response regulatory domain-containing protein</fullName>
    </recommendedName>
</protein>
<dbReference type="EMBL" id="MDTU01000001">
    <property type="protein sequence ID" value="ODN42286.1"/>
    <property type="molecule type" value="Genomic_DNA"/>
</dbReference>